<dbReference type="AlphaFoldDB" id="A0AAD1S5R4"/>
<evidence type="ECO:0000313" key="3">
    <source>
        <dbReference type="Proteomes" id="UP001295444"/>
    </source>
</evidence>
<reference evidence="2" key="1">
    <citation type="submission" date="2022-03" db="EMBL/GenBank/DDBJ databases">
        <authorList>
            <person name="Alioto T."/>
            <person name="Alioto T."/>
            <person name="Gomez Garrido J."/>
        </authorList>
    </citation>
    <scope>NUCLEOTIDE SEQUENCE</scope>
</reference>
<keyword evidence="3" id="KW-1185">Reference proteome</keyword>
<protein>
    <submittedName>
        <fullName evidence="2">Uncharacterized protein</fullName>
    </submittedName>
</protein>
<dbReference type="EMBL" id="OW240916">
    <property type="protein sequence ID" value="CAH2292714.1"/>
    <property type="molecule type" value="Genomic_DNA"/>
</dbReference>
<feature type="compositionally biased region" description="Basic and acidic residues" evidence="1">
    <location>
        <begin position="37"/>
        <end position="46"/>
    </location>
</feature>
<sequence length="85" mass="9330">MAPTREDSDLASEEGDLDGSPECREHSESPLSTNADPTDKRASPETRLEHIFGSKADIKNMLSELNAYFSADIMLVREDLGVMTS</sequence>
<name>A0AAD1S5R4_PELCU</name>
<accession>A0AAD1S5R4</accession>
<dbReference type="Proteomes" id="UP001295444">
    <property type="component" value="Chromosome 05"/>
</dbReference>
<evidence type="ECO:0000256" key="1">
    <source>
        <dbReference type="SAM" id="MobiDB-lite"/>
    </source>
</evidence>
<feature type="region of interest" description="Disordered" evidence="1">
    <location>
        <begin position="1"/>
        <end position="46"/>
    </location>
</feature>
<feature type="compositionally biased region" description="Acidic residues" evidence="1">
    <location>
        <begin position="9"/>
        <end position="19"/>
    </location>
</feature>
<organism evidence="2 3">
    <name type="scientific">Pelobates cultripes</name>
    <name type="common">Western spadefoot toad</name>
    <dbReference type="NCBI Taxonomy" id="61616"/>
    <lineage>
        <taxon>Eukaryota</taxon>
        <taxon>Metazoa</taxon>
        <taxon>Chordata</taxon>
        <taxon>Craniata</taxon>
        <taxon>Vertebrata</taxon>
        <taxon>Euteleostomi</taxon>
        <taxon>Amphibia</taxon>
        <taxon>Batrachia</taxon>
        <taxon>Anura</taxon>
        <taxon>Pelobatoidea</taxon>
        <taxon>Pelobatidae</taxon>
        <taxon>Pelobates</taxon>
    </lineage>
</organism>
<proteinExistence type="predicted"/>
<evidence type="ECO:0000313" key="2">
    <source>
        <dbReference type="EMBL" id="CAH2292714.1"/>
    </source>
</evidence>
<gene>
    <name evidence="2" type="ORF">PECUL_23A028177</name>
</gene>